<evidence type="ECO:0000313" key="7">
    <source>
        <dbReference type="Proteomes" id="UP000306740"/>
    </source>
</evidence>
<feature type="compositionally biased region" description="Acidic residues" evidence="3">
    <location>
        <begin position="69"/>
        <end position="80"/>
    </location>
</feature>
<dbReference type="PANTHER" id="PTHR42715:SF10">
    <property type="entry name" value="BETA-GLUCOSIDASE"/>
    <property type="match status" value="1"/>
</dbReference>
<evidence type="ECO:0000256" key="2">
    <source>
        <dbReference type="ARBA" id="ARBA00022801"/>
    </source>
</evidence>
<dbReference type="InterPro" id="IPR036962">
    <property type="entry name" value="Glyco_hydro_3_N_sf"/>
</dbReference>
<dbReference type="OrthoDB" id="9803863at2"/>
<dbReference type="EMBL" id="VDFR01000244">
    <property type="protein sequence ID" value="TNC26833.1"/>
    <property type="molecule type" value="Genomic_DNA"/>
</dbReference>
<feature type="domain" description="Fibronectin type III-like" evidence="5">
    <location>
        <begin position="719"/>
        <end position="801"/>
    </location>
</feature>
<feature type="compositionally biased region" description="Polar residues" evidence="3">
    <location>
        <begin position="505"/>
        <end position="524"/>
    </location>
</feature>
<keyword evidence="4" id="KW-0732">Signal</keyword>
<dbReference type="SMART" id="SM01217">
    <property type="entry name" value="Fn3_like"/>
    <property type="match status" value="1"/>
</dbReference>
<dbReference type="Pfam" id="PF14310">
    <property type="entry name" value="Fn3-like"/>
    <property type="match status" value="1"/>
</dbReference>
<dbReference type="PRINTS" id="PR00133">
    <property type="entry name" value="GLHYDRLASE3"/>
</dbReference>
<name>A0A5C4M726_9ACTN</name>
<dbReference type="InterPro" id="IPR002772">
    <property type="entry name" value="Glyco_hydro_3_C"/>
</dbReference>
<dbReference type="Gene3D" id="2.60.40.10">
    <property type="entry name" value="Immunoglobulins"/>
    <property type="match status" value="2"/>
</dbReference>
<dbReference type="Gene3D" id="3.20.20.300">
    <property type="entry name" value="Glycoside hydrolase, family 3, N-terminal domain"/>
    <property type="match status" value="1"/>
</dbReference>
<evidence type="ECO:0000256" key="4">
    <source>
        <dbReference type="SAM" id="SignalP"/>
    </source>
</evidence>
<sequence length="1005" mass="110219">MFRRIVTYAAAAGLVAASAVFIPSVTQAQEDLPWMDTSLTPERRADLLIGAMTLDQKLQQIYNQPFYNEDLDPDGDPEDSPADRNDCNFTIVGRHIEGIPSLDIPTFRQANGGTGIRGGDCLPEPTATALPAQVSSAATFNRDLMSDWGNVLDVELEAWADQVLWGPGMNMIRTPYGGRNNEYFSEDPYLTGVMSSEIIKGIQARGVSQATAKHFVANDSEYQFERWTSANRVPSRALHEIYLLPFEMAVKDADVSSVMCAYPDLNYTYNCSSSPLLQQTLRQRWGFDGYVFSDRRAQQSTLDAIRAGVGVELDESPEWYKPELIKQYINSGVITEEDIDGLLRPRYIKMFEFGNFDNPLTSFQWDKIDPLMAPTGAHAKIAKQAGAEGLVLLRNQQNILPLNAGAVESIAVIGPQWFSREASLPPRSGNRAANITVNEPFQVTPVQGLQNVLDSKNSDATVTLNTGTNIASAERAARNADVTILMVGDVARETWDKNAYWPEENPNSTASGAANETPNLDLPTITNTNQQELIPRVLAANPNTIVVMKTQGQVNMPWIDDVKTMVQAWYPGEWDGDVVAEALFGVTNFSGKLPLTIGKTDREAAYETSEQYNGFEENTGTPGGYGRDPQCINPAEQPPCTVSGPAPQRVVRYTEGLKMGYRWYQATGTEPYFPFGYGLSYTTFDYKDLKVTEVGGGNGHTALRADFTVTNTGKRAGKEVPQVYLTLPRKSGEPSKRLVGFDKIDLAAGQSKKVSVLIDSNASNHPFSYFVPDDADDLRKWADGDWATADGDYTVHVGRSSADTPLQKTLNINFSNRRPTAQNVTGVKVREGRSVIINLKASDPDGDALSYTYSDLKGNTVTPIGNGSAVRFTPKKGFTGNTSFRYTVNDGHGGEASAQVFVRVTPAPKTSSKITKLKVRPKTLTTSTRARVTFRVRSGGKAARGKYVIKRGSRVLGRGTLNAQGRANKKIKRLSAGKKRIKVTYLGSPTSKRASKSKTVRVVRR</sequence>
<gene>
    <name evidence="6" type="ORF">FHE65_34390</name>
</gene>
<dbReference type="RefSeq" id="WP_139107373.1">
    <property type="nucleotide sequence ID" value="NZ_VDFR01000244.1"/>
</dbReference>
<evidence type="ECO:0000256" key="3">
    <source>
        <dbReference type="SAM" id="MobiDB-lite"/>
    </source>
</evidence>
<comment type="similarity">
    <text evidence="1">Belongs to the glycosyl hydrolase 3 family.</text>
</comment>
<feature type="region of interest" description="Disordered" evidence="3">
    <location>
        <begin position="613"/>
        <end position="645"/>
    </location>
</feature>
<feature type="signal peptide" evidence="4">
    <location>
        <begin position="1"/>
        <end position="28"/>
    </location>
</feature>
<dbReference type="InterPro" id="IPR017853">
    <property type="entry name" value="GH"/>
</dbReference>
<dbReference type="GO" id="GO:0009251">
    <property type="term" value="P:glucan catabolic process"/>
    <property type="evidence" value="ECO:0007669"/>
    <property type="project" value="TreeGrafter"/>
</dbReference>
<feature type="region of interest" description="Disordered" evidence="3">
    <location>
        <begin position="66"/>
        <end position="86"/>
    </location>
</feature>
<dbReference type="GO" id="GO:0008422">
    <property type="term" value="F:beta-glucosidase activity"/>
    <property type="evidence" value="ECO:0007669"/>
    <property type="project" value="TreeGrafter"/>
</dbReference>
<reference evidence="6 7" key="1">
    <citation type="submission" date="2019-05" db="EMBL/GenBank/DDBJ databases">
        <title>Mumia sp. nov., isolated from the intestinal contents of plateau pika (Ochotona curzoniae) in the Qinghai-Tibet plateau of China.</title>
        <authorList>
            <person name="Tian Z."/>
        </authorList>
    </citation>
    <scope>NUCLEOTIDE SEQUENCE [LARGE SCALE GENOMIC DNA]</scope>
    <source>
        <strain evidence="7">527</strain>
    </source>
</reference>
<evidence type="ECO:0000259" key="5">
    <source>
        <dbReference type="SMART" id="SM01217"/>
    </source>
</evidence>
<dbReference type="InterPro" id="IPR050288">
    <property type="entry name" value="Cellulose_deg_GH3"/>
</dbReference>
<dbReference type="Pfam" id="PF00933">
    <property type="entry name" value="Glyco_hydro_3"/>
    <property type="match status" value="1"/>
</dbReference>
<evidence type="ECO:0000313" key="6">
    <source>
        <dbReference type="EMBL" id="TNC26833.1"/>
    </source>
</evidence>
<dbReference type="AlphaFoldDB" id="A0A5C4M726"/>
<evidence type="ECO:0000256" key="1">
    <source>
        <dbReference type="ARBA" id="ARBA00005336"/>
    </source>
</evidence>
<feature type="chain" id="PRO_5022767586" evidence="4">
    <location>
        <begin position="29"/>
        <end position="1005"/>
    </location>
</feature>
<protein>
    <submittedName>
        <fullName evidence="6">Glycosyl hydrolase</fullName>
    </submittedName>
</protein>
<dbReference type="SUPFAM" id="SSF52279">
    <property type="entry name" value="Beta-D-glucan exohydrolase, C-terminal domain"/>
    <property type="match status" value="1"/>
</dbReference>
<dbReference type="Proteomes" id="UP000306740">
    <property type="component" value="Unassembled WGS sequence"/>
</dbReference>
<dbReference type="InterPro" id="IPR026891">
    <property type="entry name" value="Fn3-like"/>
</dbReference>
<dbReference type="InterPro" id="IPR001764">
    <property type="entry name" value="Glyco_hydro_3_N"/>
</dbReference>
<keyword evidence="2 6" id="KW-0378">Hydrolase</keyword>
<dbReference type="Pfam" id="PF01915">
    <property type="entry name" value="Glyco_hydro_3_C"/>
    <property type="match status" value="1"/>
</dbReference>
<dbReference type="PANTHER" id="PTHR42715">
    <property type="entry name" value="BETA-GLUCOSIDASE"/>
    <property type="match status" value="1"/>
</dbReference>
<dbReference type="Pfam" id="PF17963">
    <property type="entry name" value="Big_9"/>
    <property type="match status" value="1"/>
</dbReference>
<dbReference type="InterPro" id="IPR036881">
    <property type="entry name" value="Glyco_hydro_3_C_sf"/>
</dbReference>
<organism evidence="6 7">
    <name type="scientific">Mumia zhuanghuii</name>
    <dbReference type="NCBI Taxonomy" id="2585211"/>
    <lineage>
        <taxon>Bacteria</taxon>
        <taxon>Bacillati</taxon>
        <taxon>Actinomycetota</taxon>
        <taxon>Actinomycetes</taxon>
        <taxon>Propionibacteriales</taxon>
        <taxon>Nocardioidaceae</taxon>
        <taxon>Mumia</taxon>
    </lineage>
</organism>
<dbReference type="Gene3D" id="3.40.50.1700">
    <property type="entry name" value="Glycoside hydrolase family 3 C-terminal domain"/>
    <property type="match status" value="1"/>
</dbReference>
<proteinExistence type="inferred from homology"/>
<accession>A0A5C4M726</accession>
<dbReference type="SUPFAM" id="SSF51445">
    <property type="entry name" value="(Trans)glycosidases"/>
    <property type="match status" value="1"/>
</dbReference>
<dbReference type="InterPro" id="IPR013783">
    <property type="entry name" value="Ig-like_fold"/>
</dbReference>
<comment type="caution">
    <text evidence="6">The sequence shown here is derived from an EMBL/GenBank/DDBJ whole genome shotgun (WGS) entry which is preliminary data.</text>
</comment>
<feature type="region of interest" description="Disordered" evidence="3">
    <location>
        <begin position="503"/>
        <end position="524"/>
    </location>
</feature>